<evidence type="ECO:0000313" key="2">
    <source>
        <dbReference type="Proteomes" id="UP000266723"/>
    </source>
</evidence>
<gene>
    <name evidence="1" type="ORF">DY000_02046880</name>
</gene>
<comment type="caution">
    <text evidence="1">The sequence shown here is derived from an EMBL/GenBank/DDBJ whole genome shotgun (WGS) entry which is preliminary data.</text>
</comment>
<organism evidence="1 2">
    <name type="scientific">Brassica cretica</name>
    <name type="common">Mustard</name>
    <dbReference type="NCBI Taxonomy" id="69181"/>
    <lineage>
        <taxon>Eukaryota</taxon>
        <taxon>Viridiplantae</taxon>
        <taxon>Streptophyta</taxon>
        <taxon>Embryophyta</taxon>
        <taxon>Tracheophyta</taxon>
        <taxon>Spermatophyta</taxon>
        <taxon>Magnoliopsida</taxon>
        <taxon>eudicotyledons</taxon>
        <taxon>Gunneridae</taxon>
        <taxon>Pentapetalae</taxon>
        <taxon>rosids</taxon>
        <taxon>malvids</taxon>
        <taxon>Brassicales</taxon>
        <taxon>Brassicaceae</taxon>
        <taxon>Brassiceae</taxon>
        <taxon>Brassica</taxon>
    </lineage>
</organism>
<dbReference type="EMBL" id="QGKV02000297">
    <property type="protein sequence ID" value="KAF3611888.1"/>
    <property type="molecule type" value="Genomic_DNA"/>
</dbReference>
<dbReference type="Proteomes" id="UP000266723">
    <property type="component" value="Unassembled WGS sequence"/>
</dbReference>
<protein>
    <submittedName>
        <fullName evidence="1">Uncharacterized protein</fullName>
    </submittedName>
</protein>
<evidence type="ECO:0000313" key="1">
    <source>
        <dbReference type="EMBL" id="KAF3611888.1"/>
    </source>
</evidence>
<accession>A0ABQ7F7E1</accession>
<reference evidence="1 2" key="1">
    <citation type="journal article" date="2020" name="BMC Genomics">
        <title>Intraspecific diversification of the crop wild relative Brassica cretica Lam. using demographic model selection.</title>
        <authorList>
            <person name="Kioukis A."/>
            <person name="Michalopoulou V.A."/>
            <person name="Briers L."/>
            <person name="Pirintsos S."/>
            <person name="Studholme D.J."/>
            <person name="Pavlidis P."/>
            <person name="Sarris P.F."/>
        </authorList>
    </citation>
    <scope>NUCLEOTIDE SEQUENCE [LARGE SCALE GENOMIC DNA]</scope>
    <source>
        <strain evidence="2">cv. PFS-1207/04</strain>
    </source>
</reference>
<sequence length="248" mass="27235">MHGFGLYPLIDVCDSSVATGPRWVGRYVGTGLFAGRPCVGPFRGIDKPAESHQLSASHRHRDPELRACPFFNPLPSFPKDVIEVRDFLRNANSDSEPDVLAPRDVPTEEANVRSSKGKCIDLGDIEFSVDDSILPGWDPDLAFGDGSGSSEAPIPDFDDFFGLPSSFDPPPSVVETRRSKVVAEGSRIIIGGLNMLGSALEMSQREAMVYRFKAEKVEKDLARVENKFLERDSKLAKDHAKAICQAER</sequence>
<keyword evidence="2" id="KW-1185">Reference proteome</keyword>
<name>A0ABQ7F7E1_BRACR</name>
<proteinExistence type="predicted"/>